<proteinExistence type="predicted"/>
<dbReference type="AlphaFoldDB" id="A0AAJ0AHK1"/>
<protein>
    <submittedName>
        <fullName evidence="1">Uncharacterized protein</fullName>
    </submittedName>
</protein>
<evidence type="ECO:0000313" key="1">
    <source>
        <dbReference type="EMBL" id="KAK1672482.1"/>
    </source>
</evidence>
<dbReference type="Proteomes" id="UP001224890">
    <property type="component" value="Unassembled WGS sequence"/>
</dbReference>
<evidence type="ECO:0000313" key="2">
    <source>
        <dbReference type="Proteomes" id="UP001224890"/>
    </source>
</evidence>
<comment type="caution">
    <text evidence="1">The sequence shown here is derived from an EMBL/GenBank/DDBJ whole genome shotgun (WGS) entry which is preliminary data.</text>
</comment>
<accession>A0AAJ0AHK1</accession>
<dbReference type="GeneID" id="85465144"/>
<keyword evidence="2" id="KW-1185">Reference proteome</keyword>
<dbReference type="EMBL" id="JAHMHR010000038">
    <property type="protein sequence ID" value="KAK1672482.1"/>
    <property type="molecule type" value="Genomic_DNA"/>
</dbReference>
<reference evidence="1" key="1">
    <citation type="submission" date="2021-06" db="EMBL/GenBank/DDBJ databases">
        <title>Comparative genomics, transcriptomics and evolutionary studies reveal genomic signatures of adaptation to plant cell wall in hemibiotrophic fungi.</title>
        <authorList>
            <consortium name="DOE Joint Genome Institute"/>
            <person name="Baroncelli R."/>
            <person name="Diaz J.F."/>
            <person name="Benocci T."/>
            <person name="Peng M."/>
            <person name="Battaglia E."/>
            <person name="Haridas S."/>
            <person name="Andreopoulos W."/>
            <person name="Labutti K."/>
            <person name="Pangilinan J."/>
            <person name="Floch G.L."/>
            <person name="Makela M.R."/>
            <person name="Henrissat B."/>
            <person name="Grigoriev I.V."/>
            <person name="Crouch J.A."/>
            <person name="De Vries R.P."/>
            <person name="Sukno S.A."/>
            <person name="Thon M.R."/>
        </authorList>
    </citation>
    <scope>NUCLEOTIDE SEQUENCE</scope>
    <source>
        <strain evidence="1">CBS 193.32</strain>
    </source>
</reference>
<gene>
    <name evidence="1" type="ORF">BDP55DRAFT_750586</name>
</gene>
<dbReference type="RefSeq" id="XP_060426485.1">
    <property type="nucleotide sequence ID" value="XM_060580618.1"/>
</dbReference>
<name>A0AAJ0AHK1_9PEZI</name>
<sequence>MRLWRPHNEGPSVVTNLPSLKSDLFQLKKWHADFNTCDVTEMDGGYLDHHLRNASHIQRQLLKLLNGLKESICDSGKILKGQTVPWDKLSDEELKAFKRLNTVGEVNSSLKVPIADKIGFD</sequence>
<organism evidence="1 2">
    <name type="scientific">Colletotrichum godetiae</name>
    <dbReference type="NCBI Taxonomy" id="1209918"/>
    <lineage>
        <taxon>Eukaryota</taxon>
        <taxon>Fungi</taxon>
        <taxon>Dikarya</taxon>
        <taxon>Ascomycota</taxon>
        <taxon>Pezizomycotina</taxon>
        <taxon>Sordariomycetes</taxon>
        <taxon>Hypocreomycetidae</taxon>
        <taxon>Glomerellales</taxon>
        <taxon>Glomerellaceae</taxon>
        <taxon>Colletotrichum</taxon>
        <taxon>Colletotrichum acutatum species complex</taxon>
    </lineage>
</organism>